<dbReference type="GO" id="GO:0003688">
    <property type="term" value="F:DNA replication origin binding"/>
    <property type="evidence" value="ECO:0007669"/>
    <property type="project" value="TreeGrafter"/>
</dbReference>
<dbReference type="Pfam" id="PF22688">
    <property type="entry name" value="Hda_lid"/>
    <property type="match status" value="1"/>
</dbReference>
<evidence type="ECO:0000313" key="2">
    <source>
        <dbReference type="EMBL" id="OWJ67120.1"/>
    </source>
</evidence>
<feature type="domain" description="Hda lid" evidence="1">
    <location>
        <begin position="169"/>
        <end position="226"/>
    </location>
</feature>
<dbReference type="STRING" id="1122125.GCA_000423185_06509"/>
<proteinExistence type="predicted"/>
<dbReference type="InterPro" id="IPR055199">
    <property type="entry name" value="Hda_lid"/>
</dbReference>
<dbReference type="PANTHER" id="PTHR30050:SF5">
    <property type="entry name" value="DNAA REGULATORY INACTIVATOR HDA"/>
    <property type="match status" value="1"/>
</dbReference>
<keyword evidence="3" id="KW-1185">Reference proteome</keyword>
<dbReference type="OrthoDB" id="7390113at2"/>
<name>A0A211ZPD6_9PROT</name>
<gene>
    <name evidence="2" type="ORF">BWR60_11325</name>
</gene>
<sequence>MSKSTEGVAQFVFDLSLPPALGPEDFIVADSNREAAGWIGRWPDWPGPALALHGAPGAGKSHLLGIWAQRAGARILAGGALAESDPAELAAAGAVALDDADRVAGDAAAERALFHLHNLLKEAGGFLLVAAREPPARWRVALPDLASRLKAAPAVGLGEPDDVLLAQVLAKLFADRQLAVGPEIVQAMLARMERSFAEARRLVAEIDAASLAQGRSITLPLVRAILAGQGKG</sequence>
<dbReference type="GO" id="GO:0006270">
    <property type="term" value="P:DNA replication initiation"/>
    <property type="evidence" value="ECO:0007669"/>
    <property type="project" value="TreeGrafter"/>
</dbReference>
<evidence type="ECO:0000313" key="3">
    <source>
        <dbReference type="Proteomes" id="UP000196655"/>
    </source>
</evidence>
<dbReference type="GO" id="GO:0005886">
    <property type="term" value="C:plasma membrane"/>
    <property type="evidence" value="ECO:0007669"/>
    <property type="project" value="TreeGrafter"/>
</dbReference>
<evidence type="ECO:0000259" key="1">
    <source>
        <dbReference type="Pfam" id="PF22688"/>
    </source>
</evidence>
<dbReference type="Gene3D" id="1.10.8.60">
    <property type="match status" value="1"/>
</dbReference>
<dbReference type="EMBL" id="NHON01000016">
    <property type="protein sequence ID" value="OWJ67120.1"/>
    <property type="molecule type" value="Genomic_DNA"/>
</dbReference>
<dbReference type="AlphaFoldDB" id="A0A211ZPD6"/>
<dbReference type="SUPFAM" id="SSF52540">
    <property type="entry name" value="P-loop containing nucleoside triphosphate hydrolases"/>
    <property type="match status" value="1"/>
</dbReference>
<organism evidence="2 3">
    <name type="scientific">Inquilinus limosus</name>
    <dbReference type="NCBI Taxonomy" id="171674"/>
    <lineage>
        <taxon>Bacteria</taxon>
        <taxon>Pseudomonadati</taxon>
        <taxon>Pseudomonadota</taxon>
        <taxon>Alphaproteobacteria</taxon>
        <taxon>Rhodospirillales</taxon>
        <taxon>Rhodospirillaceae</taxon>
        <taxon>Inquilinus</taxon>
    </lineage>
</organism>
<dbReference type="PANTHER" id="PTHR30050">
    <property type="entry name" value="CHROMOSOMAL REPLICATION INITIATOR PROTEIN DNAA"/>
    <property type="match status" value="1"/>
</dbReference>
<protein>
    <recommendedName>
        <fullName evidence="1">Hda lid domain-containing protein</fullName>
    </recommendedName>
</protein>
<reference evidence="3" key="1">
    <citation type="submission" date="2017-05" db="EMBL/GenBank/DDBJ databases">
        <authorList>
            <person name="Macchi M."/>
            <person name="Festa S."/>
            <person name="Coppotelli B.M."/>
            <person name="Morelli I.S."/>
        </authorList>
    </citation>
    <scope>NUCLEOTIDE SEQUENCE [LARGE SCALE GENOMIC DNA]</scope>
    <source>
        <strain evidence="3">I</strain>
    </source>
</reference>
<dbReference type="InterPro" id="IPR027417">
    <property type="entry name" value="P-loop_NTPase"/>
</dbReference>
<accession>A0A211ZPD6</accession>
<dbReference type="Proteomes" id="UP000196655">
    <property type="component" value="Unassembled WGS sequence"/>
</dbReference>
<dbReference type="RefSeq" id="WP_088151126.1">
    <property type="nucleotide sequence ID" value="NZ_NHON01000016.1"/>
</dbReference>
<dbReference type="Gene3D" id="3.40.50.300">
    <property type="entry name" value="P-loop containing nucleotide triphosphate hydrolases"/>
    <property type="match status" value="1"/>
</dbReference>
<comment type="caution">
    <text evidence="2">The sequence shown here is derived from an EMBL/GenBank/DDBJ whole genome shotgun (WGS) entry which is preliminary data.</text>
</comment>